<dbReference type="OrthoDB" id="9776016at2"/>
<keyword evidence="3" id="KW-1185">Reference proteome</keyword>
<dbReference type="InterPro" id="IPR001509">
    <property type="entry name" value="Epimerase_deHydtase"/>
</dbReference>
<dbReference type="PANTHER" id="PTHR43245">
    <property type="entry name" value="BIFUNCTIONAL POLYMYXIN RESISTANCE PROTEIN ARNA"/>
    <property type="match status" value="1"/>
</dbReference>
<dbReference type="SUPFAM" id="SSF51735">
    <property type="entry name" value="NAD(P)-binding Rossmann-fold domains"/>
    <property type="match status" value="1"/>
</dbReference>
<sequence>MTRVLYVGGTGEISHACVERSLAAGHDVAVLNRGNRSELLPDGVESIVGDLRSDEPYAALGGRTFDVVCQFMAFDGADAVRDIEAFSGRCGQFVFVSSAAVYRRPIADERVTESTPVGNSFSAYGLAKLACERTLLDAQQAGVLPVTIVRPSHTYRTRLPSAVLQSEHQTWRMLAGKPILVHDDGDSMWTLTHAADFASAFVGLFESGATVGSTFNITSETALSWNTILRQVGGALDLDVELVHVPTDTLVEYEPQWSAPLRGDKADSMIFDTSHVRSVVDGWRCEVTLAEGLRRTAEFGRARLASGYQPDSAVDRLVDRIISEHASVV</sequence>
<organism evidence="2 3">
    <name type="scientific">Ilumatobacter fluminis</name>
    <dbReference type="NCBI Taxonomy" id="467091"/>
    <lineage>
        <taxon>Bacteria</taxon>
        <taxon>Bacillati</taxon>
        <taxon>Actinomycetota</taxon>
        <taxon>Acidimicrobiia</taxon>
        <taxon>Acidimicrobiales</taxon>
        <taxon>Ilumatobacteraceae</taxon>
        <taxon>Ilumatobacter</taxon>
    </lineage>
</organism>
<feature type="domain" description="NAD-dependent epimerase/dehydratase" evidence="1">
    <location>
        <begin position="7"/>
        <end position="217"/>
    </location>
</feature>
<dbReference type="Pfam" id="PF01370">
    <property type="entry name" value="Epimerase"/>
    <property type="match status" value="1"/>
</dbReference>
<accession>A0A4R7HVE0</accession>
<evidence type="ECO:0000313" key="3">
    <source>
        <dbReference type="Proteomes" id="UP000294558"/>
    </source>
</evidence>
<dbReference type="InterPro" id="IPR036291">
    <property type="entry name" value="NAD(P)-bd_dom_sf"/>
</dbReference>
<dbReference type="AlphaFoldDB" id="A0A4R7HVE0"/>
<dbReference type="Gene3D" id="3.40.50.720">
    <property type="entry name" value="NAD(P)-binding Rossmann-like Domain"/>
    <property type="match status" value="1"/>
</dbReference>
<dbReference type="Proteomes" id="UP000294558">
    <property type="component" value="Unassembled WGS sequence"/>
</dbReference>
<evidence type="ECO:0000259" key="1">
    <source>
        <dbReference type="Pfam" id="PF01370"/>
    </source>
</evidence>
<dbReference type="RefSeq" id="WP_133867457.1">
    <property type="nucleotide sequence ID" value="NZ_SOAU01000001.1"/>
</dbReference>
<protein>
    <submittedName>
        <fullName evidence="2">Nucleoside-diphosphate-sugar epimerase</fullName>
    </submittedName>
</protein>
<proteinExistence type="predicted"/>
<gene>
    <name evidence="2" type="ORF">BDK89_0516</name>
</gene>
<reference evidence="2 3" key="1">
    <citation type="submission" date="2019-03" db="EMBL/GenBank/DDBJ databases">
        <title>Sequencing the genomes of 1000 actinobacteria strains.</title>
        <authorList>
            <person name="Klenk H.-P."/>
        </authorList>
    </citation>
    <scope>NUCLEOTIDE SEQUENCE [LARGE SCALE GENOMIC DNA]</scope>
    <source>
        <strain evidence="2 3">DSM 18936</strain>
    </source>
</reference>
<evidence type="ECO:0000313" key="2">
    <source>
        <dbReference type="EMBL" id="TDT14957.1"/>
    </source>
</evidence>
<comment type="caution">
    <text evidence="2">The sequence shown here is derived from an EMBL/GenBank/DDBJ whole genome shotgun (WGS) entry which is preliminary data.</text>
</comment>
<dbReference type="InterPro" id="IPR050177">
    <property type="entry name" value="Lipid_A_modif_metabolic_enz"/>
</dbReference>
<dbReference type="EMBL" id="SOAU01000001">
    <property type="protein sequence ID" value="TDT14957.1"/>
    <property type="molecule type" value="Genomic_DNA"/>
</dbReference>
<name>A0A4R7HVE0_9ACTN</name>